<dbReference type="EMBL" id="JAPVEA010000001">
    <property type="protein sequence ID" value="KAJ5465345.1"/>
    <property type="molecule type" value="Genomic_DNA"/>
</dbReference>
<dbReference type="InterPro" id="IPR000898">
    <property type="entry name" value="Indolamine_dOase"/>
</dbReference>
<dbReference type="EC" id="1.13.11.52" evidence="5"/>
<dbReference type="Gene3D" id="1.20.58.480">
    <property type="match status" value="1"/>
</dbReference>
<dbReference type="GO" id="GO:0005737">
    <property type="term" value="C:cytoplasm"/>
    <property type="evidence" value="ECO:0007669"/>
    <property type="project" value="TreeGrafter"/>
</dbReference>
<comment type="catalytic activity">
    <reaction evidence="5">
        <text>L-tryptophan + O2 = N-formyl-L-kynurenine</text>
        <dbReference type="Rhea" id="RHEA:24536"/>
        <dbReference type="ChEBI" id="CHEBI:15379"/>
        <dbReference type="ChEBI" id="CHEBI:57912"/>
        <dbReference type="ChEBI" id="CHEBI:58629"/>
    </reaction>
</comment>
<accession>A0AAD6CHX5</accession>
<reference evidence="6" key="2">
    <citation type="journal article" date="2023" name="IMA Fungus">
        <title>Comparative genomic study of the Penicillium genus elucidates a diverse pangenome and 15 lateral gene transfer events.</title>
        <authorList>
            <person name="Petersen C."/>
            <person name="Sorensen T."/>
            <person name="Nielsen M.R."/>
            <person name="Sondergaard T.E."/>
            <person name="Sorensen J.L."/>
            <person name="Fitzpatrick D.A."/>
            <person name="Frisvad J.C."/>
            <person name="Nielsen K.L."/>
        </authorList>
    </citation>
    <scope>NUCLEOTIDE SEQUENCE</scope>
    <source>
        <strain evidence="6">IBT 16125</strain>
    </source>
</reference>
<keyword evidence="5" id="KW-0560">Oxidoreductase</keyword>
<dbReference type="RefSeq" id="XP_056772192.1">
    <property type="nucleotide sequence ID" value="XM_056904425.1"/>
</dbReference>
<keyword evidence="7" id="KW-1185">Reference proteome</keyword>
<dbReference type="InterPro" id="IPR037217">
    <property type="entry name" value="Trp/Indoleamine_2_3_dOase-like"/>
</dbReference>
<keyword evidence="5" id="KW-0223">Dioxygenase</keyword>
<dbReference type="SUPFAM" id="SSF140959">
    <property type="entry name" value="Indolic compounds 2,3-dioxygenase-like"/>
    <property type="match status" value="1"/>
</dbReference>
<evidence type="ECO:0000256" key="3">
    <source>
        <dbReference type="ARBA" id="ARBA00023004"/>
    </source>
</evidence>
<keyword evidence="3 4" id="KW-0408">Iron</keyword>
<protein>
    <recommendedName>
        <fullName evidence="5">Indoleamine 2,3-dioxygenase</fullName>
        <ecNumber evidence="5">1.13.11.52</ecNumber>
    </recommendedName>
</protein>
<name>A0AAD6CHX5_9EURO</name>
<proteinExistence type="inferred from homology"/>
<dbReference type="PANTHER" id="PTHR28657:SF10">
    <property type="entry name" value="INDOLEAMINE 2,3-DIOXYGENASE"/>
    <property type="match status" value="1"/>
</dbReference>
<evidence type="ECO:0000256" key="1">
    <source>
        <dbReference type="ARBA" id="ARBA00007119"/>
    </source>
</evidence>
<dbReference type="GO" id="GO:0019441">
    <property type="term" value="P:L-tryptophan catabolic process to kynurenine"/>
    <property type="evidence" value="ECO:0007669"/>
    <property type="project" value="UniProtKB-UniRule"/>
</dbReference>
<dbReference type="PANTHER" id="PTHR28657">
    <property type="entry name" value="INDOLEAMINE 2,3-DIOXYGENASE"/>
    <property type="match status" value="1"/>
</dbReference>
<keyword evidence="2 4" id="KW-0479">Metal-binding</keyword>
<organism evidence="6 7">
    <name type="scientific">Penicillium daleae</name>
    <dbReference type="NCBI Taxonomy" id="63821"/>
    <lineage>
        <taxon>Eukaryota</taxon>
        <taxon>Fungi</taxon>
        <taxon>Dikarya</taxon>
        <taxon>Ascomycota</taxon>
        <taxon>Pezizomycotina</taxon>
        <taxon>Eurotiomycetes</taxon>
        <taxon>Eurotiomycetidae</taxon>
        <taxon>Eurotiales</taxon>
        <taxon>Aspergillaceae</taxon>
        <taxon>Penicillium</taxon>
    </lineage>
</organism>
<comment type="caution">
    <text evidence="6">The sequence shown here is derived from an EMBL/GenBank/DDBJ whole genome shotgun (WGS) entry which is preliminary data.</text>
</comment>
<evidence type="ECO:0000256" key="4">
    <source>
        <dbReference type="PIRSR" id="PIRSR600898-1"/>
    </source>
</evidence>
<dbReference type="GO" id="GO:0033754">
    <property type="term" value="F:indoleamine 2,3-dioxygenase activity"/>
    <property type="evidence" value="ECO:0007669"/>
    <property type="project" value="UniProtKB-EC"/>
</dbReference>
<dbReference type="GO" id="GO:0034354">
    <property type="term" value="P:'de novo' NAD+ biosynthetic process from L-tryptophan"/>
    <property type="evidence" value="ECO:0007669"/>
    <property type="project" value="TreeGrafter"/>
</dbReference>
<evidence type="ECO:0000256" key="5">
    <source>
        <dbReference type="RuleBase" id="RU369119"/>
    </source>
</evidence>
<dbReference type="Proteomes" id="UP001213681">
    <property type="component" value="Unassembled WGS sequence"/>
</dbReference>
<evidence type="ECO:0000313" key="6">
    <source>
        <dbReference type="EMBL" id="KAJ5465345.1"/>
    </source>
</evidence>
<keyword evidence="4 5" id="KW-0349">Heme</keyword>
<evidence type="ECO:0000313" key="7">
    <source>
        <dbReference type="Proteomes" id="UP001213681"/>
    </source>
</evidence>
<comment type="similarity">
    <text evidence="1 5">Belongs to the indoleamine 2,3-dioxygenase family.</text>
</comment>
<sequence>MVHAYIWEGDEPEEVLPPQISAPFVHVSARLEVPPVLTCAAANLWNFSCGGKDFSNLNDLQALVSFTGTESESWFLAGGVAIEAIGARVVQPMLEALQAIEARDYVVIIKAMDALKQCIDDCTASLARMYEKCDPMTFCHRIRPFYAGGKNMENAGLPRGIFYDEGKGNGGWKKFQGGSNGQSALIQFFDIVLGIEQNDLTNTKRENFHAEARDYMPGPHRRFLEYVSDMGSIRELVFATTPISDEQHHLKAAYIAATEALSNFRSKHIQVVTRLVTLPSKKASGVNEVGTAGTSILPFLKNVRDTTIAAGRGQ</sequence>
<gene>
    <name evidence="6" type="ORF">N7458_001031</name>
</gene>
<evidence type="ECO:0000256" key="2">
    <source>
        <dbReference type="ARBA" id="ARBA00022723"/>
    </source>
</evidence>
<dbReference type="GO" id="GO:0020037">
    <property type="term" value="F:heme binding"/>
    <property type="evidence" value="ECO:0007669"/>
    <property type="project" value="UniProtKB-UniRule"/>
</dbReference>
<reference evidence="6" key="1">
    <citation type="submission" date="2022-12" db="EMBL/GenBank/DDBJ databases">
        <authorList>
            <person name="Petersen C."/>
        </authorList>
    </citation>
    <scope>NUCLEOTIDE SEQUENCE</scope>
    <source>
        <strain evidence="6">IBT 16125</strain>
    </source>
</reference>
<comment type="function">
    <text evidence="5">Produces N-formyl-kynurenine through the oxidation of tryptophan.</text>
</comment>
<feature type="binding site" description="proximal binding residue" evidence="4">
    <location>
        <position position="268"/>
    </location>
    <ligand>
        <name>heme b</name>
        <dbReference type="ChEBI" id="CHEBI:60344"/>
    </ligand>
    <ligandPart>
        <name>Fe</name>
        <dbReference type="ChEBI" id="CHEBI:18248"/>
    </ligandPart>
</feature>
<dbReference type="AlphaFoldDB" id="A0AAD6CHX5"/>
<dbReference type="GeneID" id="81594668"/>
<dbReference type="GO" id="GO:0046872">
    <property type="term" value="F:metal ion binding"/>
    <property type="evidence" value="ECO:0007669"/>
    <property type="project" value="UniProtKB-UniRule"/>
</dbReference>
<dbReference type="Pfam" id="PF01231">
    <property type="entry name" value="IDO"/>
    <property type="match status" value="1"/>
</dbReference>